<reference evidence="11 12" key="1">
    <citation type="journal article" date="2018" name="Front. Microbiol.">
        <title>Description and Comparative Genomics of Macrococcus caseolyticus subsp. hominis subsp. nov., Macrococcus goetzii sp. nov., Macrococcus epidermidis sp. nov., and Macrococcus bohemicus sp. nov., Novel Macrococci From Human Clinical Material With Virulence Potential and Suspected Uptake of Foreign DNA by Natural Transformation.</title>
        <authorList>
            <person name="Maslanova I."/>
            <person name="Wertheimer Z."/>
            <person name="Sedlacek I."/>
            <person name="Svec P."/>
            <person name="Indrakova A."/>
            <person name="Kovarovic V."/>
            <person name="Schumann P."/>
            <person name="Sproer C."/>
            <person name="Kralova S."/>
            <person name="Sedo O."/>
            <person name="Kristofova L."/>
            <person name="Vrbovska V."/>
            <person name="Fuzik T."/>
            <person name="Petras P."/>
            <person name="Zdrahal Z."/>
            <person name="Ruzickova V."/>
            <person name="Doskar J."/>
            <person name="Pantucek R."/>
        </authorList>
    </citation>
    <scope>NUCLEOTIDE SEQUENCE [LARGE SCALE GENOMIC DNA]</scope>
    <source>
        <strain evidence="11 12">CCM 4927</strain>
    </source>
</reference>
<dbReference type="GO" id="GO:0016887">
    <property type="term" value="F:ATP hydrolysis activity"/>
    <property type="evidence" value="ECO:0007669"/>
    <property type="project" value="InterPro"/>
</dbReference>
<dbReference type="InterPro" id="IPR003439">
    <property type="entry name" value="ABC_transporter-like_ATP-bd"/>
</dbReference>
<dbReference type="Proteomes" id="UP000229523">
    <property type="component" value="Unassembled WGS sequence"/>
</dbReference>
<protein>
    <recommendedName>
        <fullName evidence="4">Autoinducer 2 import ATP-binding protein LsrA</fullName>
        <ecNumber evidence="8">7.6.2.13</ecNumber>
    </recommendedName>
</protein>
<dbReference type="AlphaFoldDB" id="A0A2G5NUJ4"/>
<dbReference type="InterPro" id="IPR003593">
    <property type="entry name" value="AAA+_ATPase"/>
</dbReference>
<evidence type="ECO:0000256" key="4">
    <source>
        <dbReference type="ARBA" id="ARBA00019459"/>
    </source>
</evidence>
<keyword evidence="5" id="KW-0547">Nucleotide-binding</keyword>
<dbReference type="GO" id="GO:0005524">
    <property type="term" value="F:ATP binding"/>
    <property type="evidence" value="ECO:0007669"/>
    <property type="project" value="UniProtKB-KW"/>
</dbReference>
<comment type="subcellular location">
    <subcellularLocation>
        <location evidence="1">Cell inner membrane</location>
        <topology evidence="1">Peripheral membrane protein</topology>
    </subcellularLocation>
</comment>
<evidence type="ECO:0000256" key="5">
    <source>
        <dbReference type="ARBA" id="ARBA00022741"/>
    </source>
</evidence>
<dbReference type="SUPFAM" id="SSF52540">
    <property type="entry name" value="P-loop containing nucleoside triphosphate hydrolases"/>
    <property type="match status" value="2"/>
</dbReference>
<comment type="function">
    <text evidence="7">Part of the ABC transporter complex LsrABCD involved in autoinducer 2 (AI-2) import. Responsible for energy coupling to the transport system.</text>
</comment>
<dbReference type="PANTHER" id="PTHR43790">
    <property type="entry name" value="CARBOHYDRATE TRANSPORT ATP-BINDING PROTEIN MG119-RELATED"/>
    <property type="match status" value="1"/>
</dbReference>
<dbReference type="PANTHER" id="PTHR43790:SF2">
    <property type="entry name" value="AUTOINDUCER 2 IMPORT ATP-BINDING PROTEIN LSRA"/>
    <property type="match status" value="1"/>
</dbReference>
<dbReference type="SMART" id="SM00382">
    <property type="entry name" value="AAA"/>
    <property type="match status" value="2"/>
</dbReference>
<dbReference type="InterPro" id="IPR027417">
    <property type="entry name" value="P-loop_NTPase"/>
</dbReference>
<comment type="catalytic activity">
    <reaction evidence="9">
        <text>ATP + H2O + (2R,4S)-2-methyl-2,3,3,4-tetrahydroxytetrahydrofuran-[AI-2-binding protein]Side 1 = ADP + phosphate + (2R,4S)-2-methyl-2,3,3,4-tetrahydroxytetrahydrofuranSide 2 + [AI-2-binding protein]Side 1.</text>
        <dbReference type="EC" id="7.6.2.13"/>
    </reaction>
</comment>
<dbReference type="GO" id="GO:0005886">
    <property type="term" value="C:plasma membrane"/>
    <property type="evidence" value="ECO:0007669"/>
    <property type="project" value="UniProtKB-SubCell"/>
</dbReference>
<dbReference type="Gene3D" id="3.40.50.300">
    <property type="entry name" value="P-loop containing nucleotide triphosphate hydrolases"/>
    <property type="match status" value="2"/>
</dbReference>
<comment type="caution">
    <text evidence="11">The sequence shown here is derived from an EMBL/GenBank/DDBJ whole genome shotgun (WGS) entry which is preliminary data.</text>
</comment>
<feature type="domain" description="ABC transporter" evidence="10">
    <location>
        <begin position="3"/>
        <end position="231"/>
    </location>
</feature>
<dbReference type="EMBL" id="MJBI02000010">
    <property type="protein sequence ID" value="RAI79176.1"/>
    <property type="molecule type" value="Genomic_DNA"/>
</dbReference>
<organism evidence="11 12">
    <name type="scientific">Macrococcoides goetzii</name>
    <dbReference type="NCBI Taxonomy" id="1891097"/>
    <lineage>
        <taxon>Bacteria</taxon>
        <taxon>Bacillati</taxon>
        <taxon>Bacillota</taxon>
        <taxon>Bacilli</taxon>
        <taxon>Bacillales</taxon>
        <taxon>Staphylococcaceae</taxon>
        <taxon>Macrococcoides</taxon>
    </lineage>
</organism>
<evidence type="ECO:0000256" key="6">
    <source>
        <dbReference type="ARBA" id="ARBA00022840"/>
    </source>
</evidence>
<evidence type="ECO:0000256" key="3">
    <source>
        <dbReference type="ARBA" id="ARBA00011262"/>
    </source>
</evidence>
<dbReference type="RefSeq" id="WP_099577083.1">
    <property type="nucleotide sequence ID" value="NZ_MJBI02000010.1"/>
</dbReference>
<evidence type="ECO:0000256" key="7">
    <source>
        <dbReference type="ARBA" id="ARBA00023747"/>
    </source>
</evidence>
<comment type="similarity">
    <text evidence="2">Belongs to the ABC transporter superfamily. AI-2 autoinducer porter (TC 3.A.1.2.8) family.</text>
</comment>
<name>A0A2G5NUJ4_9STAP</name>
<dbReference type="EC" id="7.6.2.13" evidence="8"/>
<dbReference type="PROSITE" id="PS50893">
    <property type="entry name" value="ABC_TRANSPORTER_2"/>
    <property type="match status" value="2"/>
</dbReference>
<dbReference type="PROSITE" id="PS00211">
    <property type="entry name" value="ABC_TRANSPORTER_1"/>
    <property type="match status" value="1"/>
</dbReference>
<dbReference type="InterPro" id="IPR050107">
    <property type="entry name" value="ABC_carbohydrate_import_ATPase"/>
</dbReference>
<evidence type="ECO:0000313" key="12">
    <source>
        <dbReference type="Proteomes" id="UP000229523"/>
    </source>
</evidence>
<proteinExistence type="inferred from homology"/>
<sequence length="459" mass="51953">MRFEVSNLNLTINDHHILKNLSIHFEQGKIHAIIGGNGAGKSSLMKVLNGTYPYQKGTLYKDGQIVSSFADDIAYVAQEVDDVLFQSLTVYDNLTIKDRTKGFFYKQQQKQKLQNYIDKFGLSFSLNTHVRDLTVSEKQLLVIIRAILEDKHLLILDEPTASLSQREVNILFNELNLLKKEMAIIFISHRIPELLNISDDIAILKEGERIASKQSDAYDAEALYEAIAGNIQTHHKTNYTTKEQQFSFQHIQTDKLHDINIHGFKGEVIGIAGLVGAGKTELCIWLYHHLSHEKISYCPEERQKHGLIMSHSIKDNICFKNKQFFTHHQNEENNILPLANDIGLKYKSFTQQVHSLSGGNQQKVVLLRGLYQQSNIFILDEPTVGIDVGAKQDLFKVINQLTASGKTVIYASSDFSELINITDRIYTLHKGQVVDEQLTQNTSETDLLHKATGGIQHAV</sequence>
<keyword evidence="6 11" id="KW-0067">ATP-binding</keyword>
<evidence type="ECO:0000256" key="8">
    <source>
        <dbReference type="ARBA" id="ARBA00023798"/>
    </source>
</evidence>
<evidence type="ECO:0000256" key="9">
    <source>
        <dbReference type="ARBA" id="ARBA00034076"/>
    </source>
</evidence>
<keyword evidence="12" id="KW-1185">Reference proteome</keyword>
<evidence type="ECO:0000313" key="11">
    <source>
        <dbReference type="EMBL" id="RAI79176.1"/>
    </source>
</evidence>
<gene>
    <name evidence="11" type="ORF">BFS35_012550</name>
</gene>
<dbReference type="CDD" id="cd03215">
    <property type="entry name" value="ABC_Carb_Monos_II"/>
    <property type="match status" value="1"/>
</dbReference>
<dbReference type="InterPro" id="IPR017871">
    <property type="entry name" value="ABC_transporter-like_CS"/>
</dbReference>
<dbReference type="Pfam" id="PF00005">
    <property type="entry name" value="ABC_tran"/>
    <property type="match status" value="2"/>
</dbReference>
<evidence type="ECO:0000256" key="2">
    <source>
        <dbReference type="ARBA" id="ARBA00009404"/>
    </source>
</evidence>
<feature type="domain" description="ABC transporter" evidence="10">
    <location>
        <begin position="241"/>
        <end position="455"/>
    </location>
</feature>
<accession>A0A2G5NUJ4</accession>
<evidence type="ECO:0000259" key="10">
    <source>
        <dbReference type="PROSITE" id="PS50893"/>
    </source>
</evidence>
<comment type="subunit">
    <text evidence="3">The complex is composed of two ATP-binding proteins (LsrA), two transmembrane proteins (LsrC and LsrD) and a solute-binding protein (LsrB).</text>
</comment>
<evidence type="ECO:0000256" key="1">
    <source>
        <dbReference type="ARBA" id="ARBA00004417"/>
    </source>
</evidence>